<dbReference type="Proteomes" id="UP000009170">
    <property type="component" value="Unassembled WGS sequence"/>
</dbReference>
<dbReference type="GO" id="GO:0003960">
    <property type="term" value="F:quinone reductase (NADPH) activity"/>
    <property type="evidence" value="ECO:0007669"/>
    <property type="project" value="InterPro"/>
</dbReference>
<dbReference type="KEGG" id="ota:OT_ostta05g04600"/>
<feature type="domain" description="Enoyl reductase (ER)" evidence="3">
    <location>
        <begin position="37"/>
        <end position="361"/>
    </location>
</feature>
<evidence type="ECO:0000313" key="4">
    <source>
        <dbReference type="EMBL" id="CEF98151.1"/>
    </source>
</evidence>
<dbReference type="InterPro" id="IPR013154">
    <property type="entry name" value="ADH-like_N"/>
</dbReference>
<dbReference type="InterPro" id="IPR020843">
    <property type="entry name" value="ER"/>
</dbReference>
<reference evidence="5" key="1">
    <citation type="journal article" date="2006" name="Proc. Natl. Acad. Sci. U.S.A.">
        <title>Genome analysis of the smallest free-living eukaryote Ostreococcus tauri unveils many unique features.</title>
        <authorList>
            <person name="Derelle E."/>
            <person name="Ferraz C."/>
            <person name="Rombauts S."/>
            <person name="Rouze P."/>
            <person name="Worden A.Z."/>
            <person name="Robbens S."/>
            <person name="Partensky F."/>
            <person name="Degroeve S."/>
            <person name="Echeynie S."/>
            <person name="Cooke R."/>
            <person name="Saeys Y."/>
            <person name="Wuyts J."/>
            <person name="Jabbari K."/>
            <person name="Bowler C."/>
            <person name="Panaud O."/>
            <person name="Piegu B."/>
            <person name="Ball S.G."/>
            <person name="Ral J.-P."/>
            <person name="Bouget F.-Y."/>
            <person name="Piganeau G."/>
            <person name="De Baets B."/>
            <person name="Picard A."/>
            <person name="Delseny M."/>
            <person name="Demaille J."/>
            <person name="Van de Peer Y."/>
            <person name="Moreau H."/>
        </authorList>
    </citation>
    <scope>NUCLEOTIDE SEQUENCE [LARGE SCALE GENOMIC DNA]</scope>
    <source>
        <strain evidence="5">OTTH 0595 / CCAP 157/2 / RCC745</strain>
    </source>
</reference>
<dbReference type="GO" id="GO:0005829">
    <property type="term" value="C:cytosol"/>
    <property type="evidence" value="ECO:0007669"/>
    <property type="project" value="TreeGrafter"/>
</dbReference>
<dbReference type="RefSeq" id="XP_003079574.2">
    <property type="nucleotide sequence ID" value="XM_003079526.2"/>
</dbReference>
<protein>
    <submittedName>
        <fullName evidence="4">Alcohol dehydrogenase superfamily, zinc-type</fullName>
    </submittedName>
</protein>
<dbReference type="PANTHER" id="PTHR48106:SF13">
    <property type="entry name" value="QUINONE OXIDOREDUCTASE-RELATED"/>
    <property type="match status" value="1"/>
</dbReference>
<dbReference type="InterPro" id="IPR036291">
    <property type="entry name" value="NAD(P)-bd_dom_sf"/>
</dbReference>
<dbReference type="Gene3D" id="3.40.50.720">
    <property type="entry name" value="NAD(P)-binding Rossmann-like Domain"/>
    <property type="match status" value="1"/>
</dbReference>
<accession>A0A090M1T2</accession>
<name>A0A090M1T2_OSTTA</name>
<evidence type="ECO:0000256" key="2">
    <source>
        <dbReference type="ARBA" id="ARBA00023002"/>
    </source>
</evidence>
<dbReference type="GO" id="GO:0070402">
    <property type="term" value="F:NADPH binding"/>
    <property type="evidence" value="ECO:0007669"/>
    <property type="project" value="TreeGrafter"/>
</dbReference>
<sequence length="365" mass="39515">MFLRRASKLSRPLCAHVRGFASAVPETMTAAVIRETGPASAMKIEKDYPTPKLAKGGVIVKNRYSGINFIDTYHRSGLYKRELPFIGGQEGGGYIAAASEEAIAQGVKVGDRVSYSSVFQTYAQYTAVPASKVITVPENIPLDVAVSCGVQGMTAHYLTHSAHAGLVQPGEWMLIHGTGSGTCQWAAQMAKLRGYKVIGTCSKSKEDIARATGVDELIVYDEAPGTSYEDYTSVDLVPRVMEITKGEGVKAVIDGIGLATYETSIDVLARRGIFVSFGNASGAVPAFPPLRFINKSGYLTRPKLNDYTVTRAELMERANDIFGWIASNKLQVAVDRCFPLEQAVEGHEYLEAGKSRGKVLYEIPE</sequence>
<keyword evidence="2" id="KW-0560">Oxidoreductase</keyword>
<evidence type="ECO:0000313" key="5">
    <source>
        <dbReference type="Proteomes" id="UP000009170"/>
    </source>
</evidence>
<evidence type="ECO:0000256" key="1">
    <source>
        <dbReference type="ARBA" id="ARBA00022857"/>
    </source>
</evidence>
<reference evidence="4 5" key="2">
    <citation type="journal article" date="2014" name="BMC Genomics">
        <title>An improved genome of the model marine alga Ostreococcus tauri unfolds by assessing Illumina de novo assemblies.</title>
        <authorList>
            <person name="Blanc-Mathieu R."/>
            <person name="Verhelst B."/>
            <person name="Derelle E."/>
            <person name="Rombauts S."/>
            <person name="Bouget F.Y."/>
            <person name="Carre I."/>
            <person name="Chateau A."/>
            <person name="Eyre-Walker A."/>
            <person name="Grimsley N."/>
            <person name="Moreau H."/>
            <person name="Piegu B."/>
            <person name="Rivals E."/>
            <person name="Schackwitz W."/>
            <person name="Van de Peer Y."/>
            <person name="Piganeau G."/>
        </authorList>
    </citation>
    <scope>NUCLEOTIDE SEQUENCE [LARGE SCALE GENOMIC DNA]</scope>
    <source>
        <strain evidence="5">OTTH 0595 / CCAP 157/2 / RCC745</strain>
    </source>
</reference>
<dbReference type="InParanoid" id="A0A090M1T2"/>
<dbReference type="SUPFAM" id="SSF50129">
    <property type="entry name" value="GroES-like"/>
    <property type="match status" value="1"/>
</dbReference>
<dbReference type="CDD" id="cd05286">
    <property type="entry name" value="QOR2"/>
    <property type="match status" value="1"/>
</dbReference>
<dbReference type="SMART" id="SM00829">
    <property type="entry name" value="PKS_ER"/>
    <property type="match status" value="1"/>
</dbReference>
<gene>
    <name evidence="4" type="ORF">OT_ostta05g04600</name>
</gene>
<dbReference type="Pfam" id="PF08240">
    <property type="entry name" value="ADH_N"/>
    <property type="match status" value="1"/>
</dbReference>
<dbReference type="Gene3D" id="3.90.180.10">
    <property type="entry name" value="Medium-chain alcohol dehydrogenases, catalytic domain"/>
    <property type="match status" value="1"/>
</dbReference>
<comment type="caution">
    <text evidence="4">The sequence shown here is derived from an EMBL/GenBank/DDBJ whole genome shotgun (WGS) entry which is preliminary data.</text>
</comment>
<dbReference type="InterPro" id="IPR047618">
    <property type="entry name" value="QOR-like"/>
</dbReference>
<evidence type="ECO:0000259" key="3">
    <source>
        <dbReference type="SMART" id="SM00829"/>
    </source>
</evidence>
<dbReference type="STRING" id="70448.A0A090M1T2"/>
<keyword evidence="5" id="KW-1185">Reference proteome</keyword>
<dbReference type="Pfam" id="PF13602">
    <property type="entry name" value="ADH_zinc_N_2"/>
    <property type="match status" value="1"/>
</dbReference>
<dbReference type="SUPFAM" id="SSF51735">
    <property type="entry name" value="NAD(P)-binding Rossmann-fold domains"/>
    <property type="match status" value="1"/>
</dbReference>
<dbReference type="FunCoup" id="A0A090M1T2">
    <property type="interactions" value="1236"/>
</dbReference>
<proteinExistence type="predicted"/>
<dbReference type="EMBL" id="CAID01000005">
    <property type="protein sequence ID" value="CEF98151.1"/>
    <property type="molecule type" value="Genomic_DNA"/>
</dbReference>
<dbReference type="GO" id="GO:0035925">
    <property type="term" value="F:mRNA 3'-UTR AU-rich region binding"/>
    <property type="evidence" value="ECO:0007669"/>
    <property type="project" value="TreeGrafter"/>
</dbReference>
<dbReference type="InterPro" id="IPR011032">
    <property type="entry name" value="GroES-like_sf"/>
</dbReference>
<dbReference type="GeneID" id="9834558"/>
<dbReference type="AlphaFoldDB" id="A0A090M1T2"/>
<keyword evidence="1" id="KW-0521">NADP</keyword>
<organism evidence="4 5">
    <name type="scientific">Ostreococcus tauri</name>
    <name type="common">Marine green alga</name>
    <dbReference type="NCBI Taxonomy" id="70448"/>
    <lineage>
        <taxon>Eukaryota</taxon>
        <taxon>Viridiplantae</taxon>
        <taxon>Chlorophyta</taxon>
        <taxon>Mamiellophyceae</taxon>
        <taxon>Mamiellales</taxon>
        <taxon>Bathycoccaceae</taxon>
        <taxon>Ostreococcus</taxon>
    </lineage>
</organism>
<dbReference type="OrthoDB" id="48317at2759"/>
<dbReference type="PANTHER" id="PTHR48106">
    <property type="entry name" value="QUINONE OXIDOREDUCTASE PIG3-RELATED"/>
    <property type="match status" value="1"/>
</dbReference>